<organism evidence="2 3">
    <name type="scientific">Solanum verrucosum</name>
    <dbReference type="NCBI Taxonomy" id="315347"/>
    <lineage>
        <taxon>Eukaryota</taxon>
        <taxon>Viridiplantae</taxon>
        <taxon>Streptophyta</taxon>
        <taxon>Embryophyta</taxon>
        <taxon>Tracheophyta</taxon>
        <taxon>Spermatophyta</taxon>
        <taxon>Magnoliopsida</taxon>
        <taxon>eudicotyledons</taxon>
        <taxon>Gunneridae</taxon>
        <taxon>Pentapetalae</taxon>
        <taxon>asterids</taxon>
        <taxon>lamiids</taxon>
        <taxon>Solanales</taxon>
        <taxon>Solanaceae</taxon>
        <taxon>Solanoideae</taxon>
        <taxon>Solaneae</taxon>
        <taxon>Solanum</taxon>
    </lineage>
</organism>
<evidence type="ECO:0000313" key="3">
    <source>
        <dbReference type="Proteomes" id="UP001234989"/>
    </source>
</evidence>
<keyword evidence="1" id="KW-0812">Transmembrane</keyword>
<sequence length="93" mass="10836">MTITCQRIQYCLIMKDITATPFVTCSSLLHQRPGAVKPLDLVKKFHHVSDKDKTPAILVSLDFFHFSFFFLFMCCSFFGNHGKRFENLHIYQS</sequence>
<gene>
    <name evidence="2" type="ORF">MTR67_047894</name>
</gene>
<name>A0AAF0UZV2_SOLVR</name>
<keyword evidence="3" id="KW-1185">Reference proteome</keyword>
<dbReference type="AlphaFoldDB" id="A0AAF0UZV2"/>
<feature type="transmembrane region" description="Helical" evidence="1">
    <location>
        <begin position="56"/>
        <end position="79"/>
    </location>
</feature>
<keyword evidence="1" id="KW-0472">Membrane</keyword>
<keyword evidence="1" id="KW-1133">Transmembrane helix</keyword>
<evidence type="ECO:0000313" key="2">
    <source>
        <dbReference type="EMBL" id="WMV54509.1"/>
    </source>
</evidence>
<protein>
    <submittedName>
        <fullName evidence="2">Uncharacterized protein</fullName>
    </submittedName>
</protein>
<reference evidence="2" key="1">
    <citation type="submission" date="2023-08" db="EMBL/GenBank/DDBJ databases">
        <title>A de novo genome assembly of Solanum verrucosum Schlechtendal, a Mexican diploid species geographically isolated from the other diploid A-genome species in potato relatives.</title>
        <authorList>
            <person name="Hosaka K."/>
        </authorList>
    </citation>
    <scope>NUCLEOTIDE SEQUENCE</scope>
    <source>
        <tissue evidence="2">Young leaves</tissue>
    </source>
</reference>
<dbReference type="Proteomes" id="UP001234989">
    <property type="component" value="Chromosome 11"/>
</dbReference>
<dbReference type="EMBL" id="CP133622">
    <property type="protein sequence ID" value="WMV54509.1"/>
    <property type="molecule type" value="Genomic_DNA"/>
</dbReference>
<evidence type="ECO:0000256" key="1">
    <source>
        <dbReference type="SAM" id="Phobius"/>
    </source>
</evidence>
<accession>A0AAF0UZV2</accession>
<proteinExistence type="predicted"/>